<name>X8CGS8_MYCXE</name>
<accession>X8CGS8</accession>
<dbReference type="EMBL" id="JAOB01000032">
    <property type="protein sequence ID" value="EUA54648.1"/>
    <property type="molecule type" value="Genomic_DNA"/>
</dbReference>
<gene>
    <name evidence="2" type="ORF">I553_1396</name>
</gene>
<organism evidence="2">
    <name type="scientific">Mycobacterium xenopi 4042</name>
    <dbReference type="NCBI Taxonomy" id="1299334"/>
    <lineage>
        <taxon>Bacteria</taxon>
        <taxon>Bacillati</taxon>
        <taxon>Actinomycetota</taxon>
        <taxon>Actinomycetes</taxon>
        <taxon>Mycobacteriales</taxon>
        <taxon>Mycobacteriaceae</taxon>
        <taxon>Mycobacterium</taxon>
    </lineage>
</organism>
<feature type="compositionally biased region" description="Low complexity" evidence="1">
    <location>
        <begin position="7"/>
        <end position="19"/>
    </location>
</feature>
<feature type="region of interest" description="Disordered" evidence="1">
    <location>
        <begin position="1"/>
        <end position="57"/>
    </location>
</feature>
<reference evidence="2" key="1">
    <citation type="submission" date="2014-01" db="EMBL/GenBank/DDBJ databases">
        <authorList>
            <person name="Brown-Elliot B."/>
            <person name="Wallace R."/>
            <person name="Lenaerts A."/>
            <person name="Ordway D."/>
            <person name="DeGroote M.A."/>
            <person name="Parker T."/>
            <person name="Sizemore C."/>
            <person name="Tallon L.J."/>
            <person name="Sadzewicz L.K."/>
            <person name="Sengamalay N."/>
            <person name="Fraser C.M."/>
            <person name="Hine E."/>
            <person name="Shefchek K.A."/>
            <person name="Das S.P."/>
            <person name="Tettelin H."/>
        </authorList>
    </citation>
    <scope>NUCLEOTIDE SEQUENCE [LARGE SCALE GENOMIC DNA]</scope>
    <source>
        <strain evidence="2">4042</strain>
    </source>
</reference>
<proteinExistence type="predicted"/>
<evidence type="ECO:0000313" key="2">
    <source>
        <dbReference type="EMBL" id="EUA54648.1"/>
    </source>
</evidence>
<sequence length="152" mass="16069">MNRCRRSSTASVSTASSNSWPALGRVSASPGWRRRPVPSGATGDNSPPVADGADDLGGEFRIAQQLVNERREDLLSGDPGEPQPVGRVSLPDVEGTVLGGREVDRSAGSGDACSSENDGFGGCRCNRWCQWGGARRDRSASDFMRSTVLIMA</sequence>
<feature type="region of interest" description="Disordered" evidence="1">
    <location>
        <begin position="71"/>
        <end position="94"/>
    </location>
</feature>
<dbReference type="AlphaFoldDB" id="X8CGS8"/>
<evidence type="ECO:0000256" key="1">
    <source>
        <dbReference type="SAM" id="MobiDB-lite"/>
    </source>
</evidence>
<comment type="caution">
    <text evidence="2">The sequence shown here is derived from an EMBL/GenBank/DDBJ whole genome shotgun (WGS) entry which is preliminary data.</text>
</comment>
<dbReference type="PATRIC" id="fig|1299334.3.peg.3205"/>
<protein>
    <submittedName>
        <fullName evidence="2">Uncharacterized protein</fullName>
    </submittedName>
</protein>